<evidence type="ECO:0000313" key="10">
    <source>
        <dbReference type="Proteomes" id="UP000785200"/>
    </source>
</evidence>
<dbReference type="GO" id="GO:0030983">
    <property type="term" value="F:mismatched DNA binding"/>
    <property type="evidence" value="ECO:0007669"/>
    <property type="project" value="InterPro"/>
</dbReference>
<keyword evidence="3" id="KW-0227">DNA damage</keyword>
<accession>A0A9P6VMF7</accession>
<dbReference type="PROSITE" id="PS00486">
    <property type="entry name" value="DNA_MISMATCH_REPAIR_2"/>
    <property type="match status" value="1"/>
</dbReference>
<dbReference type="OrthoDB" id="2534523at2759"/>
<gene>
    <name evidence="9" type="ORF">D0Z07_2435</name>
</gene>
<keyword evidence="10" id="KW-1185">Reference proteome</keyword>
<evidence type="ECO:0000256" key="1">
    <source>
        <dbReference type="ARBA" id="ARBA00006271"/>
    </source>
</evidence>
<dbReference type="InterPro" id="IPR036187">
    <property type="entry name" value="DNA_mismatch_repair_MutS_sf"/>
</dbReference>
<evidence type="ECO:0000313" key="9">
    <source>
        <dbReference type="EMBL" id="KAG0650690.1"/>
    </source>
</evidence>
<dbReference type="EMBL" id="VNKQ01000005">
    <property type="protein sequence ID" value="KAG0650690.1"/>
    <property type="molecule type" value="Genomic_DNA"/>
</dbReference>
<comment type="caution">
    <text evidence="9">The sequence shown here is derived from an EMBL/GenBank/DDBJ whole genome shotgun (WGS) entry which is preliminary data.</text>
</comment>
<keyword evidence="5" id="KW-0238">DNA-binding</keyword>
<comment type="similarity">
    <text evidence="1">Belongs to the DNA mismatch repair MutS family.</text>
</comment>
<dbReference type="InterPro" id="IPR045076">
    <property type="entry name" value="MutS"/>
</dbReference>
<dbReference type="FunFam" id="1.10.1420.10:FF:000036">
    <property type="entry name" value="DNA mismatch repair protein Msh1"/>
    <property type="match status" value="1"/>
</dbReference>
<dbReference type="SUPFAM" id="SSF55271">
    <property type="entry name" value="DNA repair protein MutS, domain I"/>
    <property type="match status" value="1"/>
</dbReference>
<dbReference type="GO" id="GO:0005634">
    <property type="term" value="C:nucleus"/>
    <property type="evidence" value="ECO:0007669"/>
    <property type="project" value="TreeGrafter"/>
</dbReference>
<dbReference type="InterPro" id="IPR017261">
    <property type="entry name" value="DNA_mismatch_repair_MutS/MSH"/>
</dbReference>
<dbReference type="SUPFAM" id="SSF48334">
    <property type="entry name" value="DNA repair protein MutS, domain III"/>
    <property type="match status" value="1"/>
</dbReference>
<keyword evidence="4" id="KW-0067">ATP-binding</keyword>
<dbReference type="SMART" id="SM00533">
    <property type="entry name" value="MUTSd"/>
    <property type="match status" value="1"/>
</dbReference>
<dbReference type="PANTHER" id="PTHR11361:SF34">
    <property type="entry name" value="DNA MISMATCH REPAIR PROTEIN MSH1, MITOCHONDRIAL"/>
    <property type="match status" value="1"/>
</dbReference>
<evidence type="ECO:0000256" key="6">
    <source>
        <dbReference type="ARBA" id="ARBA00023204"/>
    </source>
</evidence>
<feature type="compositionally biased region" description="Polar residues" evidence="7">
    <location>
        <begin position="541"/>
        <end position="554"/>
    </location>
</feature>
<dbReference type="GO" id="GO:0006298">
    <property type="term" value="P:mismatch repair"/>
    <property type="evidence" value="ECO:0007669"/>
    <property type="project" value="InterPro"/>
</dbReference>
<dbReference type="GO" id="GO:0005524">
    <property type="term" value="F:ATP binding"/>
    <property type="evidence" value="ECO:0007669"/>
    <property type="project" value="UniProtKB-KW"/>
</dbReference>
<sequence>MLPYRYLRVAASCPATPSFLFRCAAGHLELIAHRTLPHHSSIPRPQNRGKTTKSTVTLDAPLQVATALAPLPSEDEGPAYPTVVLQARSHMLKFENCVLLTRVGGFYELYFEHADEFGPLLNLKVAQKKVNGGRFVSMAGFPFFQLDRYLKILVQDLNRYVAIAEEFPHDPSSKVKAGGLMHDRRVSRIVTPGTLIDENFIDPLANNYILAIHSEDVAQNREAAESIFPIQASDTALGLAWLDLSTGHFFTQSTSLSTLPSFLARIGPREIVLDEKLRALKEHNLFTVIGEDSHLITYMGISEVTSISEWSPMLESPVPVKTLDEFPPLEVAAGSALLKYVQTRLQSSDMKLQPPSRQSSVMGIDRNTMTALEVKQTSRDSKFKGSLLHTIRRTVTQGGARLLERWLTSPSTSIEVINSRLDLVTYMLNGAELRERITILLKRCYDSQRLVQKFAFGRGDPDDVLALASTITATVDLVAKLKHGNDDHDCIQIMVSRIDLDGPATLASEIKQAIDEEGLVQQHRLEDEQVGEMQALAEKTVVSSGTSEDTNMLPKSSARKTRPSGIRDYYSDDNAPWIMKAGASPTLQHLHTDLITLNGEKINLEKSLSERYGLATLSLKFTPGLGHICHVKGKDTKVDISSHTSDSPIRSVRSSKSTRSFHHPEWTFLGQRIDQITVRIRSEEQAVFSSLRRAVISNIVKLRRNATVLDELDIACSLATLAEEKSWTRPIINSSTTHKIIGGRHPTVEGGLEEEGRTFVSNDCFVGSPHSIWLITGPNMAGKSTFLRQNALITILAQIGSYVPAQYAELGIVDQLFSRVGSADNLYKDQSTFMVEMLETANILKGATKRSFVVMDEIGRGTTPEDGEAVAYACLWHLRKRNGCRTLFATHFHGLVDLVEGAGNAEMEKLEGVGFYCTDVEEDEKGGFRYVHRLRVGINKQSHALKVARLAGLPEEAIDIAKEILGHIEDEEGQ</sequence>
<dbReference type="Pfam" id="PF01624">
    <property type="entry name" value="MutS_I"/>
    <property type="match status" value="1"/>
</dbReference>
<evidence type="ECO:0000256" key="4">
    <source>
        <dbReference type="ARBA" id="ARBA00022840"/>
    </source>
</evidence>
<dbReference type="FunFam" id="3.40.1170.10:FF:000010">
    <property type="entry name" value="DNA mismatch repair protein Msh1"/>
    <property type="match status" value="1"/>
</dbReference>
<reference evidence="9" key="1">
    <citation type="submission" date="2019-07" db="EMBL/GenBank/DDBJ databases">
        <title>Hyphodiscus hymeniophilus genome sequencing and assembly.</title>
        <authorList>
            <person name="Kramer G."/>
            <person name="Nodwell J."/>
        </authorList>
    </citation>
    <scope>NUCLEOTIDE SEQUENCE</scope>
    <source>
        <strain evidence="9">ATCC 34498</strain>
    </source>
</reference>
<dbReference type="InterPro" id="IPR007696">
    <property type="entry name" value="DNA_mismatch_repair_MutS_core"/>
</dbReference>
<dbReference type="Gene3D" id="3.30.420.110">
    <property type="entry name" value="MutS, connector domain"/>
    <property type="match status" value="1"/>
</dbReference>
<dbReference type="GO" id="GO:0043504">
    <property type="term" value="P:mitochondrial DNA repair"/>
    <property type="evidence" value="ECO:0007669"/>
    <property type="project" value="TreeGrafter"/>
</dbReference>
<evidence type="ECO:0000259" key="8">
    <source>
        <dbReference type="PROSITE" id="PS00486"/>
    </source>
</evidence>
<keyword evidence="6" id="KW-0234">DNA repair</keyword>
<name>A0A9P6VMF7_9HELO</name>
<feature type="region of interest" description="Disordered" evidence="7">
    <location>
        <begin position="540"/>
        <end position="566"/>
    </location>
</feature>
<dbReference type="Pfam" id="PF00488">
    <property type="entry name" value="MutS_V"/>
    <property type="match status" value="1"/>
</dbReference>
<evidence type="ECO:0000256" key="2">
    <source>
        <dbReference type="ARBA" id="ARBA00022741"/>
    </source>
</evidence>
<dbReference type="GO" id="GO:0005739">
    <property type="term" value="C:mitochondrion"/>
    <property type="evidence" value="ECO:0007669"/>
    <property type="project" value="TreeGrafter"/>
</dbReference>
<evidence type="ECO:0000256" key="3">
    <source>
        <dbReference type="ARBA" id="ARBA00022763"/>
    </source>
</evidence>
<dbReference type="Gene3D" id="3.40.1170.10">
    <property type="entry name" value="DNA repair protein MutS, domain I"/>
    <property type="match status" value="1"/>
</dbReference>
<dbReference type="SMART" id="SM00534">
    <property type="entry name" value="MUTSac"/>
    <property type="match status" value="1"/>
</dbReference>
<dbReference type="PANTHER" id="PTHR11361">
    <property type="entry name" value="DNA MISMATCH REPAIR PROTEIN MUTS FAMILY MEMBER"/>
    <property type="match status" value="1"/>
</dbReference>
<dbReference type="InterPro" id="IPR027417">
    <property type="entry name" value="P-loop_NTPase"/>
</dbReference>
<dbReference type="FunFam" id="3.40.50.300:FF:001238">
    <property type="entry name" value="DNA mismatch repair protein"/>
    <property type="match status" value="1"/>
</dbReference>
<organism evidence="9 10">
    <name type="scientific">Hyphodiscus hymeniophilus</name>
    <dbReference type="NCBI Taxonomy" id="353542"/>
    <lineage>
        <taxon>Eukaryota</taxon>
        <taxon>Fungi</taxon>
        <taxon>Dikarya</taxon>
        <taxon>Ascomycota</taxon>
        <taxon>Pezizomycotina</taxon>
        <taxon>Leotiomycetes</taxon>
        <taxon>Helotiales</taxon>
        <taxon>Hyphodiscaceae</taxon>
        <taxon>Hyphodiscus</taxon>
    </lineage>
</organism>
<proteinExistence type="inferred from homology"/>
<dbReference type="Pfam" id="PF05188">
    <property type="entry name" value="MutS_II"/>
    <property type="match status" value="1"/>
</dbReference>
<evidence type="ECO:0000256" key="7">
    <source>
        <dbReference type="SAM" id="MobiDB-lite"/>
    </source>
</evidence>
<dbReference type="InterPro" id="IPR007860">
    <property type="entry name" value="DNA_mmatch_repair_MutS_con_dom"/>
</dbReference>
<dbReference type="SUPFAM" id="SSF52540">
    <property type="entry name" value="P-loop containing nucleoside triphosphate hydrolases"/>
    <property type="match status" value="1"/>
</dbReference>
<dbReference type="Proteomes" id="UP000785200">
    <property type="component" value="Unassembled WGS sequence"/>
</dbReference>
<protein>
    <recommendedName>
        <fullName evidence="8">DNA mismatch repair proteins mutS family domain-containing protein</fullName>
    </recommendedName>
</protein>
<dbReference type="SUPFAM" id="SSF53150">
    <property type="entry name" value="DNA repair protein MutS, domain II"/>
    <property type="match status" value="1"/>
</dbReference>
<dbReference type="InterPro" id="IPR000432">
    <property type="entry name" value="DNA_mismatch_repair_MutS_C"/>
</dbReference>
<dbReference type="InterPro" id="IPR036678">
    <property type="entry name" value="MutS_con_dom_sf"/>
</dbReference>
<dbReference type="InterPro" id="IPR007695">
    <property type="entry name" value="DNA_mismatch_repair_MutS-lik_N"/>
</dbReference>
<dbReference type="AlphaFoldDB" id="A0A9P6VMF7"/>
<dbReference type="Gene3D" id="3.40.50.300">
    <property type="entry name" value="P-loop containing nucleotide triphosphate hydrolases"/>
    <property type="match status" value="1"/>
</dbReference>
<dbReference type="Pfam" id="PF05192">
    <property type="entry name" value="MutS_III"/>
    <property type="match status" value="1"/>
</dbReference>
<keyword evidence="2" id="KW-0547">Nucleotide-binding</keyword>
<dbReference type="InterPro" id="IPR016151">
    <property type="entry name" value="DNA_mismatch_repair_MutS_N"/>
</dbReference>
<dbReference type="GO" id="GO:0140664">
    <property type="term" value="F:ATP-dependent DNA damage sensor activity"/>
    <property type="evidence" value="ECO:0007669"/>
    <property type="project" value="InterPro"/>
</dbReference>
<evidence type="ECO:0000256" key="5">
    <source>
        <dbReference type="ARBA" id="ARBA00023125"/>
    </source>
</evidence>
<feature type="domain" description="DNA mismatch repair proteins mutS family" evidence="8">
    <location>
        <begin position="851"/>
        <end position="867"/>
    </location>
</feature>
<dbReference type="Gene3D" id="1.10.1420.10">
    <property type="match status" value="2"/>
</dbReference>
<dbReference type="PIRSF" id="PIRSF037677">
    <property type="entry name" value="DNA_mis_repair_Msh6"/>
    <property type="match status" value="1"/>
</dbReference>